<dbReference type="InterPro" id="IPR006674">
    <property type="entry name" value="HD_domain"/>
</dbReference>
<dbReference type="EMBL" id="BAABCM010000004">
    <property type="protein sequence ID" value="GAA3813662.1"/>
    <property type="molecule type" value="Genomic_DNA"/>
</dbReference>
<dbReference type="InterPro" id="IPR009218">
    <property type="entry name" value="HD_phosphohydro"/>
</dbReference>
<evidence type="ECO:0000313" key="2">
    <source>
        <dbReference type="EMBL" id="GAA3813662.1"/>
    </source>
</evidence>
<proteinExistence type="predicted"/>
<sequence length="211" mass="22648">MRNDWVSAVRALGGDGGVAADAAADLAARYAEPHRRYHDTAHVLAVLRDSAALAADLGLPPEERAVLALAAAAHDVVYDGRPGDDERRSAEWAVSWLRRAGVRPEHVTRVEELVLATLTHAAPDGDATAQALLDADLAILGADEVAYDRYRSAVRAEYAPISDELWRAGRSAVLSDLLARDPLYATAAARSRWEAAAKANLARELAALRTR</sequence>
<name>A0ABP7IAN7_9PSEU</name>
<dbReference type="Pfam" id="PF01966">
    <property type="entry name" value="HD"/>
    <property type="match status" value="1"/>
</dbReference>
<comment type="caution">
    <text evidence="2">The sequence shown here is derived from an EMBL/GenBank/DDBJ whole genome shotgun (WGS) entry which is preliminary data.</text>
</comment>
<accession>A0ABP7IAN7</accession>
<reference evidence="3" key="1">
    <citation type="journal article" date="2019" name="Int. J. Syst. Evol. Microbiol.">
        <title>The Global Catalogue of Microorganisms (GCM) 10K type strain sequencing project: providing services to taxonomists for standard genome sequencing and annotation.</title>
        <authorList>
            <consortium name="The Broad Institute Genomics Platform"/>
            <consortium name="The Broad Institute Genome Sequencing Center for Infectious Disease"/>
            <person name="Wu L."/>
            <person name="Ma J."/>
        </authorList>
    </citation>
    <scope>NUCLEOTIDE SEQUENCE [LARGE SCALE GENOMIC DNA]</scope>
    <source>
        <strain evidence="3">JCM 17017</strain>
    </source>
</reference>
<dbReference type="PANTHER" id="PTHR21174">
    <property type="match status" value="1"/>
</dbReference>
<evidence type="ECO:0000259" key="1">
    <source>
        <dbReference type="Pfam" id="PF01966"/>
    </source>
</evidence>
<dbReference type="PANTHER" id="PTHR21174:SF0">
    <property type="entry name" value="HD PHOSPHOHYDROLASE FAMILY PROTEIN-RELATED"/>
    <property type="match status" value="1"/>
</dbReference>
<dbReference type="RefSeq" id="WP_237339767.1">
    <property type="nucleotide sequence ID" value="NZ_BAABCM010000004.1"/>
</dbReference>
<dbReference type="PIRSF" id="PIRSF035170">
    <property type="entry name" value="HD_phosphohydro"/>
    <property type="match status" value="1"/>
</dbReference>
<dbReference type="Gene3D" id="1.10.3210.10">
    <property type="entry name" value="Hypothetical protein af1432"/>
    <property type="match status" value="1"/>
</dbReference>
<keyword evidence="3" id="KW-1185">Reference proteome</keyword>
<dbReference type="SUPFAM" id="SSF109604">
    <property type="entry name" value="HD-domain/PDEase-like"/>
    <property type="match status" value="1"/>
</dbReference>
<gene>
    <name evidence="2" type="ORF">GCM10022380_34510</name>
</gene>
<dbReference type="Proteomes" id="UP001501624">
    <property type="component" value="Unassembled WGS sequence"/>
</dbReference>
<feature type="domain" description="HD" evidence="1">
    <location>
        <begin position="42"/>
        <end position="115"/>
    </location>
</feature>
<evidence type="ECO:0000313" key="3">
    <source>
        <dbReference type="Proteomes" id="UP001501624"/>
    </source>
</evidence>
<protein>
    <recommendedName>
        <fullName evidence="1">HD domain-containing protein</fullName>
    </recommendedName>
</protein>
<organism evidence="2 3">
    <name type="scientific">Amycolatopsis tucumanensis</name>
    <dbReference type="NCBI Taxonomy" id="401106"/>
    <lineage>
        <taxon>Bacteria</taxon>
        <taxon>Bacillati</taxon>
        <taxon>Actinomycetota</taxon>
        <taxon>Actinomycetes</taxon>
        <taxon>Pseudonocardiales</taxon>
        <taxon>Pseudonocardiaceae</taxon>
        <taxon>Amycolatopsis</taxon>
    </lineage>
</organism>